<reference evidence="3" key="1">
    <citation type="submission" date="2018-12" db="EMBL/GenBank/DDBJ databases">
        <title>The complete genome of Metarhizium rileyi, a key fungal pathogen of Lepidoptera.</title>
        <authorList>
            <person name="Binneck E."/>
            <person name="Lastra C.C.L."/>
            <person name="Sosa-Gomez D.R."/>
        </authorList>
    </citation>
    <scope>NUCLEOTIDE SEQUENCE [LARGE SCALE GENOMIC DNA]</scope>
    <source>
        <strain evidence="3">Cep018-CH2</strain>
    </source>
</reference>
<evidence type="ECO:0000313" key="2">
    <source>
        <dbReference type="EMBL" id="TWU75361.1"/>
    </source>
</evidence>
<feature type="region of interest" description="Disordered" evidence="1">
    <location>
        <begin position="1"/>
        <end position="23"/>
    </location>
</feature>
<gene>
    <name evidence="2" type="ORF">ED733_007112</name>
</gene>
<proteinExistence type="predicted"/>
<dbReference type="AlphaFoldDB" id="A0A5C6GGF9"/>
<dbReference type="Proteomes" id="UP000317257">
    <property type="component" value="Unassembled WGS sequence"/>
</dbReference>
<protein>
    <submittedName>
        <fullName evidence="2">Uncharacterized protein</fullName>
    </submittedName>
</protein>
<feature type="compositionally biased region" description="Polar residues" evidence="1">
    <location>
        <begin position="1"/>
        <end position="16"/>
    </location>
</feature>
<evidence type="ECO:0000256" key="1">
    <source>
        <dbReference type="SAM" id="MobiDB-lite"/>
    </source>
</evidence>
<organism evidence="2 3">
    <name type="scientific">Metarhizium rileyi (strain RCEF 4871)</name>
    <name type="common">Nomuraea rileyi</name>
    <dbReference type="NCBI Taxonomy" id="1649241"/>
    <lineage>
        <taxon>Eukaryota</taxon>
        <taxon>Fungi</taxon>
        <taxon>Dikarya</taxon>
        <taxon>Ascomycota</taxon>
        <taxon>Pezizomycotina</taxon>
        <taxon>Sordariomycetes</taxon>
        <taxon>Hypocreomycetidae</taxon>
        <taxon>Hypocreales</taxon>
        <taxon>Clavicipitaceae</taxon>
        <taxon>Metarhizium</taxon>
    </lineage>
</organism>
<accession>A0A5C6GGF9</accession>
<name>A0A5C6GGF9_METRR</name>
<sequence>MPDFTYKSSGTNSQGNHYCARDYGSGAANSNSYHYSNSDGSYYYSNSNGSTYYNNGNGGSTYTPPSGGNSSSGSGKGK</sequence>
<feature type="region of interest" description="Disordered" evidence="1">
    <location>
        <begin position="46"/>
        <end position="78"/>
    </location>
</feature>
<dbReference type="EMBL" id="SBHS01000008">
    <property type="protein sequence ID" value="TWU75361.1"/>
    <property type="molecule type" value="Genomic_DNA"/>
</dbReference>
<evidence type="ECO:0000313" key="3">
    <source>
        <dbReference type="Proteomes" id="UP000317257"/>
    </source>
</evidence>
<comment type="caution">
    <text evidence="2">The sequence shown here is derived from an EMBL/GenBank/DDBJ whole genome shotgun (WGS) entry which is preliminary data.</text>
</comment>